<keyword evidence="2" id="KW-1185">Reference proteome</keyword>
<evidence type="ECO:0000313" key="1">
    <source>
        <dbReference type="EMBL" id="KAK3769264.1"/>
    </source>
</evidence>
<evidence type="ECO:0000313" key="2">
    <source>
        <dbReference type="Proteomes" id="UP001283361"/>
    </source>
</evidence>
<comment type="caution">
    <text evidence="1">The sequence shown here is derived from an EMBL/GenBank/DDBJ whole genome shotgun (WGS) entry which is preliminary data.</text>
</comment>
<reference evidence="1" key="1">
    <citation type="journal article" date="2023" name="G3 (Bethesda)">
        <title>A reference genome for the long-term kleptoplast-retaining sea slug Elysia crispata morphotype clarki.</title>
        <authorList>
            <person name="Eastman K.E."/>
            <person name="Pendleton A.L."/>
            <person name="Shaikh M.A."/>
            <person name="Suttiyut T."/>
            <person name="Ogas R."/>
            <person name="Tomko P."/>
            <person name="Gavelis G."/>
            <person name="Widhalm J.R."/>
            <person name="Wisecaver J.H."/>
        </authorList>
    </citation>
    <scope>NUCLEOTIDE SEQUENCE</scope>
    <source>
        <strain evidence="1">ECLA1</strain>
    </source>
</reference>
<proteinExistence type="predicted"/>
<dbReference type="EMBL" id="JAWDGP010003956">
    <property type="protein sequence ID" value="KAK3769264.1"/>
    <property type="molecule type" value="Genomic_DNA"/>
</dbReference>
<organism evidence="1 2">
    <name type="scientific">Elysia crispata</name>
    <name type="common">lettuce slug</name>
    <dbReference type="NCBI Taxonomy" id="231223"/>
    <lineage>
        <taxon>Eukaryota</taxon>
        <taxon>Metazoa</taxon>
        <taxon>Spiralia</taxon>
        <taxon>Lophotrochozoa</taxon>
        <taxon>Mollusca</taxon>
        <taxon>Gastropoda</taxon>
        <taxon>Heterobranchia</taxon>
        <taxon>Euthyneura</taxon>
        <taxon>Panpulmonata</taxon>
        <taxon>Sacoglossa</taxon>
        <taxon>Placobranchoidea</taxon>
        <taxon>Plakobranchidae</taxon>
        <taxon>Elysia</taxon>
    </lineage>
</organism>
<name>A0AAE0ZH28_9GAST</name>
<accession>A0AAE0ZH28</accession>
<gene>
    <name evidence="1" type="ORF">RRG08_059889</name>
</gene>
<sequence length="99" mass="11344">MWNQMSIFASGSQVKFSEMVGSYEMYTNEGLEEIFGNGEILCESMKQMKILTSEGSDKISEMVGSGENIHLYSVERQMKFLEIEGSDKNVYESRDQMKM</sequence>
<dbReference type="AlphaFoldDB" id="A0AAE0ZH28"/>
<protein>
    <submittedName>
        <fullName evidence="1">Uncharacterized protein</fullName>
    </submittedName>
</protein>
<dbReference type="Proteomes" id="UP001283361">
    <property type="component" value="Unassembled WGS sequence"/>
</dbReference>